<evidence type="ECO:0000256" key="1">
    <source>
        <dbReference type="SAM" id="MobiDB-lite"/>
    </source>
</evidence>
<dbReference type="EMBL" id="JAWHQM010000005">
    <property type="protein sequence ID" value="KAK5627463.1"/>
    <property type="molecule type" value="Genomic_DNA"/>
</dbReference>
<accession>A0AAN7UEP5</accession>
<evidence type="ECO:0000313" key="2">
    <source>
        <dbReference type="EMBL" id="KAK5627463.1"/>
    </source>
</evidence>
<feature type="region of interest" description="Disordered" evidence="1">
    <location>
        <begin position="1"/>
        <end position="24"/>
    </location>
</feature>
<dbReference type="Proteomes" id="UP001305414">
    <property type="component" value="Unassembled WGS sequence"/>
</dbReference>
<name>A0AAN7UEP5_9PEZI</name>
<gene>
    <name evidence="2" type="ORF">RRF57_003178</name>
</gene>
<protein>
    <submittedName>
        <fullName evidence="2">Uncharacterized protein</fullName>
    </submittedName>
</protein>
<feature type="compositionally biased region" description="Polar residues" evidence="1">
    <location>
        <begin position="1"/>
        <end position="14"/>
    </location>
</feature>
<keyword evidence="3" id="KW-1185">Reference proteome</keyword>
<sequence length="139" mass="15585">MTQRQNKMTDIKLNSQEEEERKKQTTMEWAREKYNEQYDAWMPWIEDTFLKYFTKDNRASYVTRDGLGKTKVTGIDQVDKLQDGTNNLAASTLGQGGILEPVGDVVSEGMKKADPRPKKSEKNGGNIPVVSNLGSGLGL</sequence>
<dbReference type="AlphaFoldDB" id="A0AAN7UEP5"/>
<comment type="caution">
    <text evidence="2">The sequence shown here is derived from an EMBL/GenBank/DDBJ whole genome shotgun (WGS) entry which is preliminary data.</text>
</comment>
<feature type="compositionally biased region" description="Basic and acidic residues" evidence="1">
    <location>
        <begin position="109"/>
        <end position="122"/>
    </location>
</feature>
<evidence type="ECO:0000313" key="3">
    <source>
        <dbReference type="Proteomes" id="UP001305414"/>
    </source>
</evidence>
<reference evidence="2 3" key="1">
    <citation type="submission" date="2023-10" db="EMBL/GenBank/DDBJ databases">
        <title>Draft genome sequence of Xylaria bambusicola isolate GMP-LS, the root and basal stem rot pathogen of sugarcane in Indonesia.</title>
        <authorList>
            <person name="Selvaraj P."/>
            <person name="Muralishankar V."/>
            <person name="Muruganantham S."/>
            <person name="Sp S."/>
            <person name="Haryani S."/>
            <person name="Lau K.J.X."/>
            <person name="Naqvi N.I."/>
        </authorList>
    </citation>
    <scope>NUCLEOTIDE SEQUENCE [LARGE SCALE GENOMIC DNA]</scope>
    <source>
        <strain evidence="2">GMP-LS</strain>
    </source>
</reference>
<organism evidence="2 3">
    <name type="scientific">Xylaria bambusicola</name>
    <dbReference type="NCBI Taxonomy" id="326684"/>
    <lineage>
        <taxon>Eukaryota</taxon>
        <taxon>Fungi</taxon>
        <taxon>Dikarya</taxon>
        <taxon>Ascomycota</taxon>
        <taxon>Pezizomycotina</taxon>
        <taxon>Sordariomycetes</taxon>
        <taxon>Xylariomycetidae</taxon>
        <taxon>Xylariales</taxon>
        <taxon>Xylariaceae</taxon>
        <taxon>Xylaria</taxon>
    </lineage>
</organism>
<feature type="region of interest" description="Disordered" evidence="1">
    <location>
        <begin position="107"/>
        <end position="139"/>
    </location>
</feature>
<proteinExistence type="predicted"/>